<evidence type="ECO:0000256" key="1">
    <source>
        <dbReference type="ARBA" id="ARBA00004613"/>
    </source>
</evidence>
<dbReference type="InterPro" id="IPR050999">
    <property type="entry name" value="ADP-ribosyltransferase_ARG"/>
</dbReference>
<keyword evidence="8" id="KW-0843">Virulence</keyword>
<organism evidence="12 14">
    <name type="scientific">Didymodactylos carnosus</name>
    <dbReference type="NCBI Taxonomy" id="1234261"/>
    <lineage>
        <taxon>Eukaryota</taxon>
        <taxon>Metazoa</taxon>
        <taxon>Spiralia</taxon>
        <taxon>Gnathifera</taxon>
        <taxon>Rotifera</taxon>
        <taxon>Eurotatoria</taxon>
        <taxon>Bdelloidea</taxon>
        <taxon>Philodinida</taxon>
        <taxon>Philodinidae</taxon>
        <taxon>Didymodactylos</taxon>
    </lineage>
</organism>
<evidence type="ECO:0000313" key="13">
    <source>
        <dbReference type="EMBL" id="CAF3754328.1"/>
    </source>
</evidence>
<name>A0A8S2DWI3_9BILA</name>
<protein>
    <recommendedName>
        <fullName evidence="10">NAD(P)(+)--arginine ADP-ribosyltransferase</fullName>
        <ecNumber evidence="10">2.4.2.31</ecNumber>
    </recommendedName>
    <alternativeName>
        <fullName evidence="10">Mono(ADP-ribosyl)transferase</fullName>
    </alternativeName>
</protein>
<dbReference type="PANTHER" id="PTHR10339">
    <property type="entry name" value="ADP-RIBOSYLTRANSFERASE"/>
    <property type="match status" value="1"/>
</dbReference>
<keyword evidence="4" id="KW-0800">Toxin</keyword>
<dbReference type="EMBL" id="CAJNOK010005774">
    <property type="protein sequence ID" value="CAF0983912.1"/>
    <property type="molecule type" value="Genomic_DNA"/>
</dbReference>
<dbReference type="EC" id="2.4.2.31" evidence="10"/>
<dbReference type="Proteomes" id="UP000682733">
    <property type="component" value="Unassembled WGS sequence"/>
</dbReference>
<comment type="subcellular location">
    <subcellularLocation>
        <location evidence="1">Secreted</location>
    </subcellularLocation>
</comment>
<dbReference type="GO" id="GO:0003950">
    <property type="term" value="F:NAD+ poly-ADP-ribosyltransferase activity"/>
    <property type="evidence" value="ECO:0007669"/>
    <property type="project" value="TreeGrafter"/>
</dbReference>
<feature type="transmembrane region" description="Helical" evidence="11">
    <location>
        <begin position="606"/>
        <end position="624"/>
    </location>
</feature>
<dbReference type="EMBL" id="CAJOBA010005779">
    <property type="protein sequence ID" value="CAF3754328.1"/>
    <property type="molecule type" value="Genomic_DNA"/>
</dbReference>
<dbReference type="AlphaFoldDB" id="A0A8S2DWI3"/>
<keyword evidence="11" id="KW-0812">Transmembrane</keyword>
<keyword evidence="10" id="KW-0521">NADP</keyword>
<keyword evidence="11" id="KW-0472">Membrane</keyword>
<comment type="caution">
    <text evidence="12">The sequence shown here is derived from an EMBL/GenBank/DDBJ whole genome shotgun (WGS) entry which is preliminary data.</text>
</comment>
<evidence type="ECO:0000256" key="4">
    <source>
        <dbReference type="ARBA" id="ARBA00022656"/>
    </source>
</evidence>
<dbReference type="GO" id="GO:0090729">
    <property type="term" value="F:toxin activity"/>
    <property type="evidence" value="ECO:0007669"/>
    <property type="project" value="UniProtKB-KW"/>
</dbReference>
<dbReference type="Pfam" id="PF01129">
    <property type="entry name" value="ART"/>
    <property type="match status" value="1"/>
</dbReference>
<comment type="similarity">
    <text evidence="2 10">Belongs to the Arg-specific ADP-ribosyltransferase family.</text>
</comment>
<evidence type="ECO:0000313" key="12">
    <source>
        <dbReference type="EMBL" id="CAF0983912.1"/>
    </source>
</evidence>
<evidence type="ECO:0000256" key="2">
    <source>
        <dbReference type="ARBA" id="ARBA00009558"/>
    </source>
</evidence>
<gene>
    <name evidence="12" type="ORF">OVA965_LOCUS13727</name>
    <name evidence="13" type="ORF">TMI583_LOCUS13730</name>
</gene>
<evidence type="ECO:0000256" key="8">
    <source>
        <dbReference type="ARBA" id="ARBA00023026"/>
    </source>
</evidence>
<keyword evidence="6 10" id="KW-0808">Transferase</keyword>
<accession>A0A8S2DWI3</accession>
<keyword evidence="11" id="KW-1133">Transmembrane helix</keyword>
<comment type="catalytic activity">
    <reaction evidence="9 10">
        <text>L-arginyl-[protein] + NAD(+) = N(omega)-(ADP-D-ribosyl)-L-arginyl-[protein] + nicotinamide + H(+)</text>
        <dbReference type="Rhea" id="RHEA:19149"/>
        <dbReference type="Rhea" id="RHEA-COMP:10532"/>
        <dbReference type="Rhea" id="RHEA-COMP:15087"/>
        <dbReference type="ChEBI" id="CHEBI:15378"/>
        <dbReference type="ChEBI" id="CHEBI:17154"/>
        <dbReference type="ChEBI" id="CHEBI:29965"/>
        <dbReference type="ChEBI" id="CHEBI:57540"/>
        <dbReference type="ChEBI" id="CHEBI:142554"/>
        <dbReference type="EC" id="2.4.2.31"/>
    </reaction>
</comment>
<dbReference type="GO" id="GO:0016779">
    <property type="term" value="F:nucleotidyltransferase activity"/>
    <property type="evidence" value="ECO:0007669"/>
    <property type="project" value="UniProtKB-KW"/>
</dbReference>
<dbReference type="GO" id="GO:0106274">
    <property type="term" value="F:NAD+-protein-arginine ADP-ribosyltransferase activity"/>
    <property type="evidence" value="ECO:0007669"/>
    <property type="project" value="UniProtKB-EC"/>
</dbReference>
<feature type="transmembrane region" description="Helical" evidence="11">
    <location>
        <begin position="549"/>
        <end position="572"/>
    </location>
</feature>
<evidence type="ECO:0000256" key="9">
    <source>
        <dbReference type="ARBA" id="ARBA00047597"/>
    </source>
</evidence>
<dbReference type="GO" id="GO:0005576">
    <property type="term" value="C:extracellular region"/>
    <property type="evidence" value="ECO:0007669"/>
    <property type="project" value="UniProtKB-SubCell"/>
</dbReference>
<evidence type="ECO:0000256" key="6">
    <source>
        <dbReference type="ARBA" id="ARBA00022679"/>
    </source>
</evidence>
<evidence type="ECO:0000256" key="5">
    <source>
        <dbReference type="ARBA" id="ARBA00022676"/>
    </source>
</evidence>
<evidence type="ECO:0000313" key="14">
    <source>
        <dbReference type="Proteomes" id="UP000677228"/>
    </source>
</evidence>
<keyword evidence="5 10" id="KW-0328">Glycosyltransferase</keyword>
<dbReference type="SUPFAM" id="SSF56399">
    <property type="entry name" value="ADP-ribosylation"/>
    <property type="match status" value="2"/>
</dbReference>
<proteinExistence type="inferred from homology"/>
<reference evidence="12" key="1">
    <citation type="submission" date="2021-02" db="EMBL/GenBank/DDBJ databases">
        <authorList>
            <person name="Nowell W R."/>
        </authorList>
    </citation>
    <scope>NUCLEOTIDE SEQUENCE</scope>
</reference>
<evidence type="ECO:0000256" key="10">
    <source>
        <dbReference type="RuleBase" id="RU361228"/>
    </source>
</evidence>
<keyword evidence="10" id="KW-0520">NAD</keyword>
<dbReference type="Gene3D" id="3.90.176.10">
    <property type="entry name" value="Toxin ADP-ribosyltransferase, Chain A, domain 1"/>
    <property type="match status" value="2"/>
</dbReference>
<keyword evidence="3" id="KW-0964">Secreted</keyword>
<dbReference type="PROSITE" id="PS51996">
    <property type="entry name" value="TR_MART"/>
    <property type="match status" value="2"/>
</dbReference>
<evidence type="ECO:0000256" key="11">
    <source>
        <dbReference type="SAM" id="Phobius"/>
    </source>
</evidence>
<sequence length="686" mass="78757">MDYDFHFADFRLKYHSEDAINWYVRDTFVFRSLNKILRTDNIDDILIASFFVVDLYNQIDKLHDDFTASLPVTKTTLTVYRGQIMSCEEVNVLRSQIGGCIFAKTYLSTTTDPSVAYKFCGIDIDLPEDMSIEEHGSLAEFNAYVKLACVPPHSSENAAIFYEITIDLMHRVVTPFACLTEFAGWSVENEILFPIGTMFVIESVEKKTSISNQEYWYAKLSLCVDYDLVEQRSNSTADIMILHLIELCRRLPSDSDIGRQKIFRQCRKYYSSSESQLRKLEEFSQSYSPSNTIMWYTRDSFLYRTLNRALRTNNYRIIINFSFFILDLHAQLVKTYEDFSKLLLNQLNPNVLTVYRGQQITLFELDKIKRNVGQLITFRTFPSASLSRDVALIYAGNDTLQSNYKSVLFKIDIEVTQRITEPFANVEDFSFFPDENEVLFSAGTIFRVRAVQQIKDENVWIVHLKMCNDDDDQVRVIKRFINAVLSKIDEIKQNTYGTDVVEGLCNLLRSTNGMRITPVTIDESIPISDIKVEGVSTVAVDHFKKTCSITLVIITVLMFLIAAAALIIKAFLVKPIHNDIVNKYQTNQTLLDIQSDICSVINLQDFNMFTFPVACALIILYATLSKRNSFKKNLCKGYFAPPVPLDYFARIKRKLAAIVFAVTAPELHEIVYQVVTKNTSNGEGWR</sequence>
<dbReference type="InterPro" id="IPR000768">
    <property type="entry name" value="ART"/>
</dbReference>
<evidence type="ECO:0000256" key="7">
    <source>
        <dbReference type="ARBA" id="ARBA00022695"/>
    </source>
</evidence>
<keyword evidence="7" id="KW-0548">Nucleotidyltransferase</keyword>
<dbReference type="PANTHER" id="PTHR10339:SF25">
    <property type="entry name" value="SECRETED EXOENZYME S"/>
    <property type="match status" value="1"/>
</dbReference>
<dbReference type="Proteomes" id="UP000677228">
    <property type="component" value="Unassembled WGS sequence"/>
</dbReference>
<evidence type="ECO:0000256" key="3">
    <source>
        <dbReference type="ARBA" id="ARBA00022525"/>
    </source>
</evidence>